<evidence type="ECO:0000256" key="5">
    <source>
        <dbReference type="ARBA" id="ARBA00023157"/>
    </source>
</evidence>
<accession>A0ABU3KPL4</accession>
<dbReference type="InterPro" id="IPR023559">
    <property type="entry name" value="Flagellar_FlhD"/>
</dbReference>
<keyword evidence="5" id="KW-1015">Disulfide bond</keyword>
<keyword evidence="7" id="KW-0804">Transcription</keyword>
<keyword evidence="9" id="KW-0969">Cilium</keyword>
<dbReference type="Proteomes" id="UP001321700">
    <property type="component" value="Unassembled WGS sequence"/>
</dbReference>
<evidence type="ECO:0000313" key="10">
    <source>
        <dbReference type="Proteomes" id="UP001321700"/>
    </source>
</evidence>
<keyword evidence="1" id="KW-0963">Cytoplasm</keyword>
<dbReference type="EMBL" id="JAVBIK010000001">
    <property type="protein sequence ID" value="MDT7519411.1"/>
    <property type="molecule type" value="Genomic_DNA"/>
</dbReference>
<dbReference type="RefSeq" id="WP_313875092.1">
    <property type="nucleotide sequence ID" value="NZ_JAVBIJ010000001.1"/>
</dbReference>
<keyword evidence="6" id="KW-0010">Activator</keyword>
<keyword evidence="2" id="KW-1005">Bacterial flagellum biogenesis</keyword>
<keyword evidence="9" id="KW-0282">Flagellum</keyword>
<evidence type="ECO:0000256" key="7">
    <source>
        <dbReference type="ARBA" id="ARBA00023163"/>
    </source>
</evidence>
<comment type="caution">
    <text evidence="9">The sequence shown here is derived from an EMBL/GenBank/DDBJ whole genome shotgun (WGS) entry which is preliminary data.</text>
</comment>
<evidence type="ECO:0000256" key="3">
    <source>
        <dbReference type="ARBA" id="ARBA00023015"/>
    </source>
</evidence>
<keyword evidence="3" id="KW-0805">Transcription regulation</keyword>
<reference evidence="9 10" key="1">
    <citation type="submission" date="2023-08" db="EMBL/GenBank/DDBJ databases">
        <title>Rhodoferax potami sp. nov. and Rhodoferax mekongensis sp. nov., isolated from the Mekong River in Thailand.</title>
        <authorList>
            <person name="Kitikhun S."/>
            <person name="Charoenyingcharoen P."/>
            <person name="Siriarchawattana P."/>
            <person name="Likhitrattanapisal S."/>
            <person name="Nilsakha T."/>
            <person name="Chanpet A."/>
            <person name="Rattanawaree P."/>
            <person name="Ingsriswang S."/>
        </authorList>
    </citation>
    <scope>NUCLEOTIDE SEQUENCE [LARGE SCALE GENOMIC DNA]</scope>
    <source>
        <strain evidence="9 10">TBRC 17660</strain>
    </source>
</reference>
<gene>
    <name evidence="9" type="ORF">RAE19_11945</name>
</gene>
<organism evidence="9 10">
    <name type="scientific">Rhodoferax potami</name>
    <dbReference type="NCBI Taxonomy" id="3068338"/>
    <lineage>
        <taxon>Bacteria</taxon>
        <taxon>Pseudomonadati</taxon>
        <taxon>Pseudomonadota</taxon>
        <taxon>Betaproteobacteria</taxon>
        <taxon>Burkholderiales</taxon>
        <taxon>Comamonadaceae</taxon>
        <taxon>Rhodoferax</taxon>
    </lineage>
</organism>
<dbReference type="Gene3D" id="1.10.4000.10">
    <property type="entry name" value="Flagellar transcriptional activator FlhD"/>
    <property type="match status" value="1"/>
</dbReference>
<name>A0ABU3KPL4_9BURK</name>
<dbReference type="SUPFAM" id="SSF63592">
    <property type="entry name" value="Flagellar transcriptional activator FlhD"/>
    <property type="match status" value="1"/>
</dbReference>
<evidence type="ECO:0000256" key="6">
    <source>
        <dbReference type="ARBA" id="ARBA00023159"/>
    </source>
</evidence>
<evidence type="ECO:0000256" key="4">
    <source>
        <dbReference type="ARBA" id="ARBA00023125"/>
    </source>
</evidence>
<proteinExistence type="predicted"/>
<dbReference type="InterPro" id="IPR036194">
    <property type="entry name" value="FlhD_sf"/>
</dbReference>
<evidence type="ECO:0000256" key="2">
    <source>
        <dbReference type="ARBA" id="ARBA00022795"/>
    </source>
</evidence>
<sequence length="107" mass="11649">MKAQIKAEIRDANMAYLNMAQSFIQKDLQSAVKILGMSQDAAEIIKTLSESQKTSIADSDILLCRFGVSDDVVWKLLTSHPAPKPEAEHAKRLLADILLAGRLAVAA</sequence>
<keyword evidence="9" id="KW-0966">Cell projection</keyword>
<protein>
    <submittedName>
        <fullName evidence="9">Flagellar transcriptional regulator FlhD</fullName>
    </submittedName>
</protein>
<evidence type="ECO:0000256" key="1">
    <source>
        <dbReference type="ARBA" id="ARBA00022490"/>
    </source>
</evidence>
<evidence type="ECO:0000256" key="8">
    <source>
        <dbReference type="ARBA" id="ARBA00025431"/>
    </source>
</evidence>
<keyword evidence="10" id="KW-1185">Reference proteome</keyword>
<evidence type="ECO:0000313" key="9">
    <source>
        <dbReference type="EMBL" id="MDT7519411.1"/>
    </source>
</evidence>
<dbReference type="Pfam" id="PF05247">
    <property type="entry name" value="FlhD"/>
    <property type="match status" value="1"/>
</dbReference>
<comment type="function">
    <text evidence="8">Functions in complex with FlhC as a master transcriptional regulator that regulates transcription of several flagellar and non-flagellar operons by binding to their promoter region. Activates expression of class 2 flagellar genes, including fliA, which is a flagellum-specific sigma factor that turns on the class 3 genes. Also regulates genes whose products function in a variety of physiological pathways.</text>
</comment>
<keyword evidence="4" id="KW-0238">DNA-binding</keyword>